<reference evidence="2 3" key="1">
    <citation type="journal article" date="2016" name="Nat. Commun.">
        <title>Thousands of microbial genomes shed light on interconnected biogeochemical processes in an aquifer system.</title>
        <authorList>
            <person name="Anantharaman K."/>
            <person name="Brown C.T."/>
            <person name="Hug L.A."/>
            <person name="Sharon I."/>
            <person name="Castelle C.J."/>
            <person name="Probst A.J."/>
            <person name="Thomas B.C."/>
            <person name="Singh A."/>
            <person name="Wilkins M.J."/>
            <person name="Karaoz U."/>
            <person name="Brodie E.L."/>
            <person name="Williams K.H."/>
            <person name="Hubbard S.S."/>
            <person name="Banfield J.F."/>
        </authorList>
    </citation>
    <scope>NUCLEOTIDE SEQUENCE [LARGE SCALE GENOMIC DNA]</scope>
</reference>
<evidence type="ECO:0000313" key="3">
    <source>
        <dbReference type="Proteomes" id="UP000179106"/>
    </source>
</evidence>
<accession>A0A1G2GX48</accession>
<comment type="caution">
    <text evidence="2">The sequence shown here is derived from an EMBL/GenBank/DDBJ whole genome shotgun (WGS) entry which is preliminary data.</text>
</comment>
<keyword evidence="1" id="KW-1133">Transmembrane helix</keyword>
<feature type="transmembrane region" description="Helical" evidence="1">
    <location>
        <begin position="149"/>
        <end position="169"/>
    </location>
</feature>
<organism evidence="2 3">
    <name type="scientific">Candidatus Ryanbacteria bacterium RIFCSPLOWO2_01_FULL_48_26</name>
    <dbReference type="NCBI Taxonomy" id="1802126"/>
    <lineage>
        <taxon>Bacteria</taxon>
        <taxon>Candidatus Ryaniibacteriota</taxon>
    </lineage>
</organism>
<evidence type="ECO:0000313" key="2">
    <source>
        <dbReference type="EMBL" id="OGZ54762.1"/>
    </source>
</evidence>
<proteinExistence type="predicted"/>
<dbReference type="AlphaFoldDB" id="A0A1G2GX48"/>
<protein>
    <submittedName>
        <fullName evidence="2">Uncharacterized protein</fullName>
    </submittedName>
</protein>
<keyword evidence="1" id="KW-0472">Membrane</keyword>
<keyword evidence="1" id="KW-0812">Transmembrane</keyword>
<gene>
    <name evidence="2" type="ORF">A3B25_02815</name>
</gene>
<feature type="transmembrane region" description="Helical" evidence="1">
    <location>
        <begin position="119"/>
        <end position="137"/>
    </location>
</feature>
<name>A0A1G2GX48_9BACT</name>
<dbReference type="Proteomes" id="UP000179106">
    <property type="component" value="Unassembled WGS sequence"/>
</dbReference>
<dbReference type="EMBL" id="MHNW01000001">
    <property type="protein sequence ID" value="OGZ54762.1"/>
    <property type="molecule type" value="Genomic_DNA"/>
</dbReference>
<dbReference type="STRING" id="1802126.A3B25_02815"/>
<evidence type="ECO:0000256" key="1">
    <source>
        <dbReference type="SAM" id="Phobius"/>
    </source>
</evidence>
<sequence>MDSSYLVTVPENHKLQKEYSFWLFKRSLSRFPRAARLDAFAEDETAVQLVSEILRTGQAKERWERRPLADKLRGVGIHPLDSAWVAKFKDEYKANFCEERAREFAGGGFAEPPPAWRTVVVWSFLFLMLGVAFGKLMPPEFTQIPEIPFVVVVLAATAFGSLVGLYRAWRKPVIARTRRQLHFESAKTFLTSATRWDVMSFDNWVALNSSKPFAHPIPHDVREKAKAIEQALPGAKLEVEFFYEDPFLRVRYGNETCYISHW</sequence>